<evidence type="ECO:0000313" key="3">
    <source>
        <dbReference type="Proteomes" id="UP000215931"/>
    </source>
</evidence>
<reference evidence="2 3" key="1">
    <citation type="submission" date="2017-08" db="EMBL/GenBank/DDBJ databases">
        <title>Mesorhizobium wenxinae sp. nov., a novel rhizobial species isolated from root nodules of chickpea (Cicer arietinum L.).</title>
        <authorList>
            <person name="Zhang J."/>
        </authorList>
    </citation>
    <scope>NUCLEOTIDE SEQUENCE [LARGE SCALE GENOMIC DNA]</scope>
    <source>
        <strain evidence="3">WYCCWR 10019</strain>
    </source>
</reference>
<protein>
    <submittedName>
        <fullName evidence="2">Uncharacterized protein</fullName>
    </submittedName>
</protein>
<keyword evidence="1" id="KW-0472">Membrane</keyword>
<organism evidence="2 3">
    <name type="scientific">Mesorhizobium wenxiniae</name>
    <dbReference type="NCBI Taxonomy" id="2014805"/>
    <lineage>
        <taxon>Bacteria</taxon>
        <taxon>Pseudomonadati</taxon>
        <taxon>Pseudomonadota</taxon>
        <taxon>Alphaproteobacteria</taxon>
        <taxon>Hyphomicrobiales</taxon>
        <taxon>Phyllobacteriaceae</taxon>
        <taxon>Mesorhizobium</taxon>
    </lineage>
</organism>
<dbReference type="EMBL" id="NPKH01000021">
    <property type="protein sequence ID" value="PAP94531.1"/>
    <property type="molecule type" value="Genomic_DNA"/>
</dbReference>
<dbReference type="Proteomes" id="UP000215931">
    <property type="component" value="Unassembled WGS sequence"/>
</dbReference>
<name>A0A271KFE6_9HYPH</name>
<evidence type="ECO:0000256" key="1">
    <source>
        <dbReference type="SAM" id="Phobius"/>
    </source>
</evidence>
<feature type="transmembrane region" description="Helical" evidence="1">
    <location>
        <begin position="49"/>
        <end position="69"/>
    </location>
</feature>
<dbReference type="RefSeq" id="WP_095519451.1">
    <property type="nucleotide sequence ID" value="NZ_NPKH01000021.1"/>
</dbReference>
<accession>A0A271KFE6</accession>
<dbReference type="AlphaFoldDB" id="A0A271KFE6"/>
<gene>
    <name evidence="2" type="ORF">CIT31_16155</name>
</gene>
<keyword evidence="3" id="KW-1185">Reference proteome</keyword>
<keyword evidence="1" id="KW-0812">Transmembrane</keyword>
<evidence type="ECO:0000313" key="2">
    <source>
        <dbReference type="EMBL" id="PAP94531.1"/>
    </source>
</evidence>
<keyword evidence="1" id="KW-1133">Transmembrane helix</keyword>
<comment type="caution">
    <text evidence="2">The sequence shown here is derived from an EMBL/GenBank/DDBJ whole genome shotgun (WGS) entry which is preliminary data.</text>
</comment>
<proteinExistence type="predicted"/>
<sequence>MPIVHYQEDQNPFAKPALNTYGGIDYTKTTEYIASQQQFAAQRAFDDKLVLIIAGAALLVVIFFGRWFLRFLREMVLNSAAKSVRAKRAMSGKVESLKREIVSRADANRKPLA</sequence>